<keyword evidence="3" id="KW-0812">Transmembrane</keyword>
<accession>A0A2M8W0I0</accession>
<dbReference type="GO" id="GO:0008654">
    <property type="term" value="P:phospholipid biosynthetic process"/>
    <property type="evidence" value="ECO:0007669"/>
    <property type="project" value="InterPro"/>
</dbReference>
<dbReference type="GO" id="GO:0016020">
    <property type="term" value="C:membrane"/>
    <property type="evidence" value="ECO:0007669"/>
    <property type="project" value="InterPro"/>
</dbReference>
<sequence length="256" mass="27381">MRQPTSNKPLGDLPAKPASIAASPLQVFCGGALIGAFLLVFLYDVLFGVTAESVHLVAIGVGLYTAAATLAAFRLSRDFPHQSLGVCNLVTLGRLVIVGVLCVVVLAQIAPNWATFGIAAFALALDGIDGWLARRQGLASDFGAQFDVEVDAVFAVVLALYAATNGAAGPYVILLGLPHYLFWIARLQLPWLNQPLRPSFARKAVCVFQIGALIALQIPVFADGRLDLIIATVTLALVWSFGRDILWLWRKRGAET</sequence>
<feature type="transmembrane region" description="Helical" evidence="3">
    <location>
        <begin position="113"/>
        <end position="132"/>
    </location>
</feature>
<dbReference type="GO" id="GO:0016780">
    <property type="term" value="F:phosphotransferase activity, for other substituted phosphate groups"/>
    <property type="evidence" value="ECO:0007669"/>
    <property type="project" value="InterPro"/>
</dbReference>
<feature type="transmembrane region" description="Helical" evidence="3">
    <location>
        <begin position="144"/>
        <end position="163"/>
    </location>
</feature>
<feature type="transmembrane region" description="Helical" evidence="3">
    <location>
        <begin position="204"/>
        <end position="222"/>
    </location>
</feature>
<dbReference type="PROSITE" id="PS00379">
    <property type="entry name" value="CDP_ALCOHOL_P_TRANSF"/>
    <property type="match status" value="1"/>
</dbReference>
<evidence type="ECO:0000256" key="3">
    <source>
        <dbReference type="SAM" id="Phobius"/>
    </source>
</evidence>
<evidence type="ECO:0000256" key="2">
    <source>
        <dbReference type="RuleBase" id="RU003750"/>
    </source>
</evidence>
<feature type="transmembrane region" description="Helical" evidence="3">
    <location>
        <begin position="85"/>
        <end position="107"/>
    </location>
</feature>
<evidence type="ECO:0000313" key="5">
    <source>
        <dbReference type="Proteomes" id="UP000228531"/>
    </source>
</evidence>
<gene>
    <name evidence="4" type="ORF">BC777_3485</name>
</gene>
<feature type="transmembrane region" description="Helical" evidence="3">
    <location>
        <begin position="228"/>
        <end position="249"/>
    </location>
</feature>
<dbReference type="InterPro" id="IPR048254">
    <property type="entry name" value="CDP_ALCOHOL_P_TRANSF_CS"/>
</dbReference>
<dbReference type="EMBL" id="PGTY01000004">
    <property type="protein sequence ID" value="PJI84426.1"/>
    <property type="molecule type" value="Genomic_DNA"/>
</dbReference>
<dbReference type="Pfam" id="PF01066">
    <property type="entry name" value="CDP-OH_P_transf"/>
    <property type="match status" value="1"/>
</dbReference>
<evidence type="ECO:0000256" key="1">
    <source>
        <dbReference type="ARBA" id="ARBA00022679"/>
    </source>
</evidence>
<protein>
    <submittedName>
        <fullName evidence="4">Phosphatidylglycerophosphate synthase</fullName>
    </submittedName>
</protein>
<feature type="transmembrane region" description="Helical" evidence="3">
    <location>
        <begin position="54"/>
        <end position="73"/>
    </location>
</feature>
<dbReference type="InterPro" id="IPR000462">
    <property type="entry name" value="CDP-OH_P_trans"/>
</dbReference>
<dbReference type="RefSeq" id="WP_168769204.1">
    <property type="nucleotide sequence ID" value="NZ_PGTY01000004.1"/>
</dbReference>
<keyword evidence="3" id="KW-0472">Membrane</keyword>
<name>A0A2M8W0I0_9RHOB</name>
<proteinExistence type="inferred from homology"/>
<keyword evidence="5" id="KW-1185">Reference proteome</keyword>
<comment type="similarity">
    <text evidence="2">Belongs to the CDP-alcohol phosphatidyltransferase class-I family.</text>
</comment>
<organism evidence="4 5">
    <name type="scientific">Yoonia maricola</name>
    <dbReference type="NCBI Taxonomy" id="420999"/>
    <lineage>
        <taxon>Bacteria</taxon>
        <taxon>Pseudomonadati</taxon>
        <taxon>Pseudomonadota</taxon>
        <taxon>Alphaproteobacteria</taxon>
        <taxon>Rhodobacterales</taxon>
        <taxon>Paracoccaceae</taxon>
        <taxon>Yoonia</taxon>
    </lineage>
</organism>
<reference evidence="4 5" key="1">
    <citation type="submission" date="2017-11" db="EMBL/GenBank/DDBJ databases">
        <title>Genomic Encyclopedia of Archaeal and Bacterial Type Strains, Phase II (KMG-II): From Individual Species to Whole Genera.</title>
        <authorList>
            <person name="Goeker M."/>
        </authorList>
    </citation>
    <scope>NUCLEOTIDE SEQUENCE [LARGE SCALE GENOMIC DNA]</scope>
    <source>
        <strain evidence="4 5">DSM 29128</strain>
    </source>
</reference>
<feature type="transmembrane region" description="Helical" evidence="3">
    <location>
        <begin position="20"/>
        <end position="42"/>
    </location>
</feature>
<keyword evidence="3" id="KW-1133">Transmembrane helix</keyword>
<dbReference type="InterPro" id="IPR043130">
    <property type="entry name" value="CDP-OH_PTrfase_TM_dom"/>
</dbReference>
<comment type="caution">
    <text evidence="4">The sequence shown here is derived from an EMBL/GenBank/DDBJ whole genome shotgun (WGS) entry which is preliminary data.</text>
</comment>
<dbReference type="Gene3D" id="1.20.120.1760">
    <property type="match status" value="1"/>
</dbReference>
<keyword evidence="1 2" id="KW-0808">Transferase</keyword>
<dbReference type="AlphaFoldDB" id="A0A2M8W0I0"/>
<evidence type="ECO:0000313" key="4">
    <source>
        <dbReference type="EMBL" id="PJI84426.1"/>
    </source>
</evidence>
<dbReference type="Proteomes" id="UP000228531">
    <property type="component" value="Unassembled WGS sequence"/>
</dbReference>